<evidence type="ECO:0000313" key="1">
    <source>
        <dbReference type="EMBL" id="SIT91571.1"/>
    </source>
</evidence>
<name>A0A1U7PMZ5_9BACI</name>
<gene>
    <name evidence="1" type="ORF">SAMN05428946_2705</name>
</gene>
<organism evidence="1 2">
    <name type="scientific">Edaphobacillus lindanitolerans</name>
    <dbReference type="NCBI Taxonomy" id="550447"/>
    <lineage>
        <taxon>Bacteria</taxon>
        <taxon>Bacillati</taxon>
        <taxon>Bacillota</taxon>
        <taxon>Bacilli</taxon>
        <taxon>Bacillales</taxon>
        <taxon>Bacillaceae</taxon>
        <taxon>Edaphobacillus</taxon>
    </lineage>
</organism>
<proteinExistence type="predicted"/>
<accession>A0A1U7PMZ5</accession>
<dbReference type="AlphaFoldDB" id="A0A1U7PMZ5"/>
<evidence type="ECO:0000313" key="2">
    <source>
        <dbReference type="Proteomes" id="UP000187550"/>
    </source>
</evidence>
<dbReference type="EMBL" id="FTPL01000004">
    <property type="protein sequence ID" value="SIT91571.1"/>
    <property type="molecule type" value="Genomic_DNA"/>
</dbReference>
<dbReference type="STRING" id="550447.SAMN05428946_2705"/>
<protein>
    <submittedName>
        <fullName evidence="1">Uncharacterized protein</fullName>
    </submittedName>
</protein>
<dbReference type="Proteomes" id="UP000187550">
    <property type="component" value="Unassembled WGS sequence"/>
</dbReference>
<reference evidence="2" key="1">
    <citation type="submission" date="2017-01" db="EMBL/GenBank/DDBJ databases">
        <authorList>
            <person name="Varghese N."/>
            <person name="Submissions S."/>
        </authorList>
    </citation>
    <scope>NUCLEOTIDE SEQUENCE [LARGE SCALE GENOMIC DNA]</scope>
    <source>
        <strain evidence="2">MNA4</strain>
    </source>
</reference>
<keyword evidence="2" id="KW-1185">Reference proteome</keyword>
<sequence>MNRFIAQERAGACLSVSVDEHEHESAKAAKRL</sequence>